<accession>A0A0V0SUJ6</accession>
<proteinExistence type="predicted"/>
<dbReference type="AlphaFoldDB" id="A0A0V0SUJ6"/>
<protein>
    <submittedName>
        <fullName evidence="1">Uncharacterized protein</fullName>
    </submittedName>
</protein>
<comment type="caution">
    <text evidence="1">The sequence shown here is derived from an EMBL/GenBank/DDBJ whole genome shotgun (WGS) entry which is preliminary data.</text>
</comment>
<dbReference type="EMBL" id="JYDJ01002494">
    <property type="protein sequence ID" value="KRX30398.1"/>
    <property type="molecule type" value="Genomic_DNA"/>
</dbReference>
<organism evidence="1 2">
    <name type="scientific">Trichinella murrelli</name>
    <dbReference type="NCBI Taxonomy" id="144512"/>
    <lineage>
        <taxon>Eukaryota</taxon>
        <taxon>Metazoa</taxon>
        <taxon>Ecdysozoa</taxon>
        <taxon>Nematoda</taxon>
        <taxon>Enoplea</taxon>
        <taxon>Dorylaimia</taxon>
        <taxon>Trichinellida</taxon>
        <taxon>Trichinellidae</taxon>
        <taxon>Trichinella</taxon>
    </lineage>
</organism>
<dbReference type="Proteomes" id="UP000055048">
    <property type="component" value="Unassembled WGS sequence"/>
</dbReference>
<evidence type="ECO:0000313" key="1">
    <source>
        <dbReference type="EMBL" id="KRX30398.1"/>
    </source>
</evidence>
<gene>
    <name evidence="1" type="ORF">T05_12435</name>
</gene>
<keyword evidence="2" id="KW-1185">Reference proteome</keyword>
<sequence length="42" mass="4705">MLFTAAVSQQNIARVALKSVLRALNKLLKNELEHNTKNKGLK</sequence>
<name>A0A0V0SUJ6_9BILA</name>
<reference evidence="1 2" key="1">
    <citation type="submission" date="2015-01" db="EMBL/GenBank/DDBJ databases">
        <title>Evolution of Trichinella species and genotypes.</title>
        <authorList>
            <person name="Korhonen P.K."/>
            <person name="Edoardo P."/>
            <person name="Giuseppe L.R."/>
            <person name="Gasser R.B."/>
        </authorList>
    </citation>
    <scope>NUCLEOTIDE SEQUENCE [LARGE SCALE GENOMIC DNA]</scope>
    <source>
        <strain evidence="1">ISS417</strain>
    </source>
</reference>
<evidence type="ECO:0000313" key="2">
    <source>
        <dbReference type="Proteomes" id="UP000055048"/>
    </source>
</evidence>